<feature type="transmembrane region" description="Helical" evidence="1">
    <location>
        <begin position="81"/>
        <end position="101"/>
    </location>
</feature>
<keyword evidence="3" id="KW-1185">Reference proteome</keyword>
<organism evidence="2 3">
    <name type="scientific">Bogoriella caseilytica</name>
    <dbReference type="NCBI Taxonomy" id="56055"/>
    <lineage>
        <taxon>Bacteria</taxon>
        <taxon>Bacillati</taxon>
        <taxon>Actinomycetota</taxon>
        <taxon>Actinomycetes</taxon>
        <taxon>Micrococcales</taxon>
        <taxon>Bogoriellaceae</taxon>
        <taxon>Bogoriella</taxon>
    </lineage>
</organism>
<gene>
    <name evidence="2" type="ORF">EDD31_0716</name>
</gene>
<feature type="transmembrane region" description="Helical" evidence="1">
    <location>
        <begin position="456"/>
        <end position="474"/>
    </location>
</feature>
<evidence type="ECO:0000313" key="2">
    <source>
        <dbReference type="EMBL" id="ROR72365.1"/>
    </source>
</evidence>
<keyword evidence="1" id="KW-1133">Transmembrane helix</keyword>
<sequence>MSTRLRGLTTGAAGLTRLGLRTGGIGLLLIVVVAAGLVTLTAASIAVLYDDPGERLVYAETIGASPAALAFNGRGYGLETIGGISALEVGFMGQLLFPLLAMHVAVKHTRREEEAGRTEVLTAGQVGRLAPLASGAILLAGTCLAICALMLTGLVAVGVPTAASAWYATSVALVMAFFGAAGLLLGQLAQSARTAYLMGLGLLTGVYLLRALVDGLGWDAVWLSPLGWLPEVRAFAEPQAWPLLAYAASGAALLTGAVVIARGRDLGAGVLTPRPGPARARPTLATVPGLTWRMMQGPTLTWTVIAVLWAACFGALSQEMSELIDANPNLVEALGVGSGVDIVTSLAVVVICLAATAVAAQGAGRLSTEESSGRLGALLATRVPRLRLWLGWWAVVTALSLAVLALGTASLGLATWAVTGDSAAVGHALGVGAGYAVPVAFVAAVAALLGAAAPQLAGLIWLLVGWIVVVGFLAETLRLPGWARDLSPLHLVGTLPREDPALTAVLGLGAGAVVAFAVSALTIRRRDLRAG</sequence>
<feature type="transmembrane region" description="Helical" evidence="1">
    <location>
        <begin position="392"/>
        <end position="418"/>
    </location>
</feature>
<feature type="transmembrane region" description="Helical" evidence="1">
    <location>
        <begin position="299"/>
        <end position="316"/>
    </location>
</feature>
<feature type="transmembrane region" description="Helical" evidence="1">
    <location>
        <begin position="25"/>
        <end position="49"/>
    </location>
</feature>
<dbReference type="Proteomes" id="UP000280668">
    <property type="component" value="Unassembled WGS sequence"/>
</dbReference>
<proteinExistence type="predicted"/>
<keyword evidence="1" id="KW-0472">Membrane</keyword>
<evidence type="ECO:0000256" key="1">
    <source>
        <dbReference type="SAM" id="Phobius"/>
    </source>
</evidence>
<keyword evidence="1" id="KW-0812">Transmembrane</keyword>
<evidence type="ECO:0000313" key="3">
    <source>
        <dbReference type="Proteomes" id="UP000280668"/>
    </source>
</evidence>
<accession>A0A3N2BAT1</accession>
<dbReference type="EMBL" id="RKHK01000001">
    <property type="protein sequence ID" value="ROR72365.1"/>
    <property type="molecule type" value="Genomic_DNA"/>
</dbReference>
<dbReference type="OrthoDB" id="2014935at2"/>
<feature type="transmembrane region" description="Helical" evidence="1">
    <location>
        <begin position="501"/>
        <end position="523"/>
    </location>
</feature>
<feature type="transmembrane region" description="Helical" evidence="1">
    <location>
        <begin position="197"/>
        <end position="223"/>
    </location>
</feature>
<feature type="transmembrane region" description="Helical" evidence="1">
    <location>
        <begin position="136"/>
        <end position="159"/>
    </location>
</feature>
<feature type="transmembrane region" description="Helical" evidence="1">
    <location>
        <begin position="243"/>
        <end position="261"/>
    </location>
</feature>
<protein>
    <submittedName>
        <fullName evidence="2">ABC-2 type transport system permease protein</fullName>
    </submittedName>
</protein>
<name>A0A3N2BAT1_9MICO</name>
<feature type="transmembrane region" description="Helical" evidence="1">
    <location>
        <begin position="336"/>
        <end position="360"/>
    </location>
</feature>
<comment type="caution">
    <text evidence="2">The sequence shown here is derived from an EMBL/GenBank/DDBJ whole genome shotgun (WGS) entry which is preliminary data.</text>
</comment>
<feature type="transmembrane region" description="Helical" evidence="1">
    <location>
        <begin position="424"/>
        <end position="449"/>
    </location>
</feature>
<reference evidence="2 3" key="1">
    <citation type="submission" date="2018-11" db="EMBL/GenBank/DDBJ databases">
        <title>Sequencing the genomes of 1000 actinobacteria strains.</title>
        <authorList>
            <person name="Klenk H.-P."/>
        </authorList>
    </citation>
    <scope>NUCLEOTIDE SEQUENCE [LARGE SCALE GENOMIC DNA]</scope>
    <source>
        <strain evidence="2 3">DSM 11294</strain>
    </source>
</reference>
<feature type="transmembrane region" description="Helical" evidence="1">
    <location>
        <begin position="165"/>
        <end position="185"/>
    </location>
</feature>
<dbReference type="AlphaFoldDB" id="A0A3N2BAT1"/>
<dbReference type="RefSeq" id="WP_123302937.1">
    <property type="nucleotide sequence ID" value="NZ_RKHK01000001.1"/>
</dbReference>